<feature type="transmembrane region" description="Helical" evidence="1">
    <location>
        <begin position="6"/>
        <end position="24"/>
    </location>
</feature>
<organism evidence="2 3">
    <name type="scientific">Flaviaesturariibacter amylovorans</name>
    <dbReference type="NCBI Taxonomy" id="1084520"/>
    <lineage>
        <taxon>Bacteria</taxon>
        <taxon>Pseudomonadati</taxon>
        <taxon>Bacteroidota</taxon>
        <taxon>Chitinophagia</taxon>
        <taxon>Chitinophagales</taxon>
        <taxon>Chitinophagaceae</taxon>
        <taxon>Flaviaestuariibacter</taxon>
    </lineage>
</organism>
<keyword evidence="3" id="KW-1185">Reference proteome</keyword>
<feature type="transmembrane region" description="Helical" evidence="1">
    <location>
        <begin position="62"/>
        <end position="80"/>
    </location>
</feature>
<feature type="transmembrane region" description="Helical" evidence="1">
    <location>
        <begin position="184"/>
        <end position="206"/>
    </location>
</feature>
<accession>A0ABP8HDE4</accession>
<feature type="transmembrane region" description="Helical" evidence="1">
    <location>
        <begin position="87"/>
        <end position="107"/>
    </location>
</feature>
<name>A0ABP8HDE4_9BACT</name>
<feature type="transmembrane region" description="Helical" evidence="1">
    <location>
        <begin position="31"/>
        <end position="50"/>
    </location>
</feature>
<comment type="caution">
    <text evidence="2">The sequence shown here is derived from an EMBL/GenBank/DDBJ whole genome shotgun (WGS) entry which is preliminary data.</text>
</comment>
<keyword evidence="1" id="KW-1133">Transmembrane helix</keyword>
<gene>
    <name evidence="2" type="ORF">GCM10023184_33850</name>
</gene>
<dbReference type="RefSeq" id="WP_345256969.1">
    <property type="nucleotide sequence ID" value="NZ_BAABGY010000011.1"/>
</dbReference>
<feature type="transmembrane region" description="Helical" evidence="1">
    <location>
        <begin position="150"/>
        <end position="172"/>
    </location>
</feature>
<keyword evidence="1" id="KW-0812">Transmembrane</keyword>
<dbReference type="Proteomes" id="UP001501725">
    <property type="component" value="Unassembled WGS sequence"/>
</dbReference>
<evidence type="ECO:0000256" key="1">
    <source>
        <dbReference type="SAM" id="Phobius"/>
    </source>
</evidence>
<reference evidence="3" key="1">
    <citation type="journal article" date="2019" name="Int. J. Syst. Evol. Microbiol.">
        <title>The Global Catalogue of Microorganisms (GCM) 10K type strain sequencing project: providing services to taxonomists for standard genome sequencing and annotation.</title>
        <authorList>
            <consortium name="The Broad Institute Genomics Platform"/>
            <consortium name="The Broad Institute Genome Sequencing Center for Infectious Disease"/>
            <person name="Wu L."/>
            <person name="Ma J."/>
        </authorList>
    </citation>
    <scope>NUCLEOTIDE SEQUENCE [LARGE SCALE GENOMIC DNA]</scope>
    <source>
        <strain evidence="3">JCM 17919</strain>
    </source>
</reference>
<evidence type="ECO:0000313" key="2">
    <source>
        <dbReference type="EMBL" id="GAA4337829.1"/>
    </source>
</evidence>
<keyword evidence="1" id="KW-0472">Membrane</keyword>
<dbReference type="EMBL" id="BAABGY010000011">
    <property type="protein sequence ID" value="GAA4337829.1"/>
    <property type="molecule type" value="Genomic_DNA"/>
</dbReference>
<sequence length="216" mass="25410">MPYWLQHTLSFSILFPVLVGILRYRQLDARYLPFLLLMWIGFANEQVSYVSGKLFRTNAPNSNLWFLAEALLCLWCFYRWRLFRKPLVPCLIGGAYVLFWAMETFLLRSILDFSVYFHICYAFATVLMAIQYINKLIVTEQQLSIRHGDFTICTALVIFNTGAVFSECFWLYAFTENAKFGDSVFLITTFANFFTNIMYGFALLWVPRRQVYLQLS</sequence>
<proteinExistence type="predicted"/>
<evidence type="ECO:0000313" key="3">
    <source>
        <dbReference type="Proteomes" id="UP001501725"/>
    </source>
</evidence>
<feature type="transmembrane region" description="Helical" evidence="1">
    <location>
        <begin position="113"/>
        <end position="130"/>
    </location>
</feature>
<protein>
    <submittedName>
        <fullName evidence="2">Uncharacterized protein</fullName>
    </submittedName>
</protein>